<feature type="compositionally biased region" description="Basic and acidic residues" evidence="1">
    <location>
        <begin position="645"/>
        <end position="654"/>
    </location>
</feature>
<evidence type="ECO:0000256" key="1">
    <source>
        <dbReference type="SAM" id="MobiDB-lite"/>
    </source>
</evidence>
<feature type="compositionally biased region" description="Basic and acidic residues" evidence="1">
    <location>
        <begin position="538"/>
        <end position="558"/>
    </location>
</feature>
<protein>
    <submittedName>
        <fullName evidence="2">Uncharacterized protein</fullName>
    </submittedName>
</protein>
<comment type="caution">
    <text evidence="2">The sequence shown here is derived from an EMBL/GenBank/DDBJ whole genome shotgun (WGS) entry which is preliminary data.</text>
</comment>
<feature type="region of interest" description="Disordered" evidence="1">
    <location>
        <begin position="757"/>
        <end position="783"/>
    </location>
</feature>
<proteinExistence type="predicted"/>
<reference evidence="2 3" key="1">
    <citation type="submission" date="2015-05" db="EMBL/GenBank/DDBJ databases">
        <title>Distinctive expansion of gene families associated with plant cell wall degradation and secondary metabolism in the genomes of grapevine trunk pathogens.</title>
        <authorList>
            <person name="Lawrence D.P."/>
            <person name="Travadon R."/>
            <person name="Rolshausen P.E."/>
            <person name="Baumgartner K."/>
        </authorList>
    </citation>
    <scope>NUCLEOTIDE SEQUENCE [LARGE SCALE GENOMIC DNA]</scope>
    <source>
        <strain evidence="2">UCRPC4</strain>
    </source>
</reference>
<dbReference type="EMBL" id="LCWF01000218">
    <property type="protein sequence ID" value="KKY14611.1"/>
    <property type="molecule type" value="Genomic_DNA"/>
</dbReference>
<feature type="region of interest" description="Disordered" evidence="1">
    <location>
        <begin position="215"/>
        <end position="309"/>
    </location>
</feature>
<feature type="compositionally biased region" description="Basic and acidic residues" evidence="1">
    <location>
        <begin position="509"/>
        <end position="519"/>
    </location>
</feature>
<feature type="compositionally biased region" description="Basic and acidic residues" evidence="1">
    <location>
        <begin position="423"/>
        <end position="455"/>
    </location>
</feature>
<feature type="compositionally biased region" description="Basic and acidic residues" evidence="1">
    <location>
        <begin position="256"/>
        <end position="278"/>
    </location>
</feature>
<evidence type="ECO:0000313" key="3">
    <source>
        <dbReference type="Proteomes" id="UP000053317"/>
    </source>
</evidence>
<dbReference type="AlphaFoldDB" id="A0A0G2DWS7"/>
<feature type="compositionally biased region" description="Basic and acidic residues" evidence="1">
    <location>
        <begin position="608"/>
        <end position="620"/>
    </location>
</feature>
<name>A0A0G2DWS7_PHACM</name>
<feature type="compositionally biased region" description="Polar residues" evidence="1">
    <location>
        <begin position="709"/>
        <end position="726"/>
    </location>
</feature>
<dbReference type="Proteomes" id="UP000053317">
    <property type="component" value="Unassembled WGS sequence"/>
</dbReference>
<keyword evidence="3" id="KW-1185">Reference proteome</keyword>
<gene>
    <name evidence="2" type="ORF">UCRPC4_g06680</name>
</gene>
<feature type="compositionally biased region" description="Basic and acidic residues" evidence="1">
    <location>
        <begin position="664"/>
        <end position="695"/>
    </location>
</feature>
<feature type="region of interest" description="Disordered" evidence="1">
    <location>
        <begin position="578"/>
        <end position="731"/>
    </location>
</feature>
<organism evidence="2 3">
    <name type="scientific">Phaeomoniella chlamydospora</name>
    <name type="common">Phaeoacremonium chlamydosporum</name>
    <dbReference type="NCBI Taxonomy" id="158046"/>
    <lineage>
        <taxon>Eukaryota</taxon>
        <taxon>Fungi</taxon>
        <taxon>Dikarya</taxon>
        <taxon>Ascomycota</taxon>
        <taxon>Pezizomycotina</taxon>
        <taxon>Eurotiomycetes</taxon>
        <taxon>Chaetothyriomycetidae</taxon>
        <taxon>Phaeomoniellales</taxon>
        <taxon>Phaeomoniellaceae</taxon>
        <taxon>Phaeomoniella</taxon>
    </lineage>
</organism>
<sequence length="804" mass="89983">MVRAFSERTNDKADTCAKTSAGISSGTVASRVRGFQDAPEQEKNAQQFPKPRHVMTRLSDIAEHGTRVGHGRRLESRFAAPAGRASRTGNEGTGLDNLPPIGHWGHGPCMLEGAWAEGEGALATPYRPSTNLNSREPPSDIRNVSLRQKTPRRYRSMEVMASRNERNEAQEISYRLKSLRENCIQRLDHQASKKGHDSTMLDELESMIDNALEQQKSVKDHGASDSTAIDSNAESNLSSNKGKDRKVRSASISTSEHPDSRRHSFLEYHDSWRPHDSYKSPSRTMPERRQSQPTEIVRPRAGSETLISENGHDRSVLLLPKDQVLGEVKQATSPTRRSLTGVRARAAIFENANYEDSILGDRGQRNVHSVHYHGRGNHNETESSLTRGQTHSIILPNGRAHDPYHRQAHNQHYQTGKSGLDQGHIHQDVPHGGHEETSHSSEKHGERAQSRDIHPEQSVGLKAHEPDQIEHRLQDKDRKQSSASFDQTLKNQRALEAIERPAGSGTDGDQDHTVRDYSQGEKAAGSPKPIENKIGSDGSERKYVEATDAGATDRDRVFKGHSMGGTISERIRRFERRAMDTQAPHESSYHHKQRLQDAVGRLQQDINGGRRIDQQNDHAGAKAIDSRSASVNIESSRPSSQSSGEEARERHAAARDQQASREQNIIREREDTGVMEAESEHEQIKTGNERARDFSIETDDVDPTKKSQIRQPGSLQETGETISSSLLRGRQMERDWERNEEFSMSHGGVSVKVRISISRSPSRSAMREEQRMTTDSQVESADEQTIYIKADIVPNKLDEMSEEE</sequence>
<dbReference type="OrthoDB" id="4154172at2759"/>
<accession>A0A0G2DWS7</accession>
<feature type="region of interest" description="Disordered" evidence="1">
    <location>
        <begin position="495"/>
        <end position="564"/>
    </location>
</feature>
<reference evidence="2 3" key="2">
    <citation type="submission" date="2015-05" db="EMBL/GenBank/DDBJ databases">
        <authorList>
            <person name="Morales-Cruz A."/>
            <person name="Amrine K.C."/>
            <person name="Cantu D."/>
        </authorList>
    </citation>
    <scope>NUCLEOTIDE SEQUENCE [LARGE SCALE GENOMIC DNA]</scope>
    <source>
        <strain evidence="2">UCRPC4</strain>
    </source>
</reference>
<evidence type="ECO:0000313" key="2">
    <source>
        <dbReference type="EMBL" id="KKY14611.1"/>
    </source>
</evidence>
<feature type="compositionally biased region" description="Polar residues" evidence="1">
    <location>
        <begin position="224"/>
        <end position="240"/>
    </location>
</feature>
<feature type="region of interest" description="Disordered" evidence="1">
    <location>
        <begin position="414"/>
        <end position="466"/>
    </location>
</feature>